<sequence length="251" mass="25854">MSLKGRVALVTGASRGIGAATARLLAADGARVVVNYLQRADAAEAVVQAIRTAGGEAVAVAADVRDEAAVAGLLARARDAFGADPDILVANAGMSFPVKPLAELSWDDLWHKVHDELKAAYTVSRAVLPAMAARGWGRVVYIASGLARRAQPGMAAHGTAKAALVQFARYVAVEYGRFGITANIISPGLVETEASAAVQTPESRARIAAATPLGRIATPEDVARAVRLYVGDDCGFITGSYVPVSGGASMD</sequence>
<dbReference type="InterPro" id="IPR050259">
    <property type="entry name" value="SDR"/>
</dbReference>
<protein>
    <submittedName>
        <fullName evidence="5">Short-chain dehydrogenase</fullName>
    </submittedName>
</protein>
<keyword evidence="3" id="KW-0443">Lipid metabolism</keyword>
<dbReference type="GO" id="GO:0008202">
    <property type="term" value="P:steroid metabolic process"/>
    <property type="evidence" value="ECO:0007669"/>
    <property type="project" value="UniProtKB-KW"/>
</dbReference>
<name>A0A6F8ZJS2_9FIRM</name>
<dbReference type="SUPFAM" id="SSF51735">
    <property type="entry name" value="NAD(P)-binding Rossmann-fold domains"/>
    <property type="match status" value="1"/>
</dbReference>
<proteinExistence type="inferred from homology"/>
<dbReference type="PANTHER" id="PTHR42879:SF2">
    <property type="entry name" value="3-OXOACYL-[ACYL-CARRIER-PROTEIN] REDUCTASE FABG"/>
    <property type="match status" value="1"/>
</dbReference>
<dbReference type="Proteomes" id="UP000503399">
    <property type="component" value="Chromosome"/>
</dbReference>
<keyword evidence="6" id="KW-1185">Reference proteome</keyword>
<evidence type="ECO:0000313" key="5">
    <source>
        <dbReference type="EMBL" id="CAB1130239.1"/>
    </source>
</evidence>
<dbReference type="GO" id="GO:0016491">
    <property type="term" value="F:oxidoreductase activity"/>
    <property type="evidence" value="ECO:0007669"/>
    <property type="project" value="UniProtKB-KW"/>
</dbReference>
<dbReference type="Pfam" id="PF13561">
    <property type="entry name" value="adh_short_C2"/>
    <property type="match status" value="1"/>
</dbReference>
<evidence type="ECO:0000256" key="1">
    <source>
        <dbReference type="ARBA" id="ARBA00006484"/>
    </source>
</evidence>
<gene>
    <name evidence="5" type="ORF">R50_2750</name>
</gene>
<dbReference type="InterPro" id="IPR036291">
    <property type="entry name" value="NAD(P)-bd_dom_sf"/>
</dbReference>
<dbReference type="InterPro" id="IPR002347">
    <property type="entry name" value="SDR_fam"/>
</dbReference>
<dbReference type="EMBL" id="LR778114">
    <property type="protein sequence ID" value="CAB1130239.1"/>
    <property type="molecule type" value="Genomic_DNA"/>
</dbReference>
<evidence type="ECO:0000313" key="6">
    <source>
        <dbReference type="Proteomes" id="UP000503399"/>
    </source>
</evidence>
<evidence type="ECO:0000256" key="2">
    <source>
        <dbReference type="ARBA" id="ARBA00023002"/>
    </source>
</evidence>
<dbReference type="AlphaFoldDB" id="A0A6F8ZJS2"/>
<dbReference type="FunFam" id="3.40.50.720:FF:000173">
    <property type="entry name" value="3-oxoacyl-[acyl-carrier protein] reductase"/>
    <property type="match status" value="1"/>
</dbReference>
<dbReference type="SMART" id="SM00822">
    <property type="entry name" value="PKS_KR"/>
    <property type="match status" value="1"/>
</dbReference>
<keyword evidence="2" id="KW-0560">Oxidoreductase</keyword>
<feature type="domain" description="Ketoreductase" evidence="4">
    <location>
        <begin position="6"/>
        <end position="188"/>
    </location>
</feature>
<reference evidence="5 6" key="1">
    <citation type="submission" date="2020-02" db="EMBL/GenBank/DDBJ databases">
        <authorList>
            <person name="Hogendoorn C."/>
        </authorList>
    </citation>
    <scope>NUCLEOTIDE SEQUENCE [LARGE SCALE GENOMIC DNA]</scope>
    <source>
        <strain evidence="5">R501</strain>
    </source>
</reference>
<dbReference type="PRINTS" id="PR00081">
    <property type="entry name" value="GDHRDH"/>
</dbReference>
<dbReference type="PANTHER" id="PTHR42879">
    <property type="entry name" value="3-OXOACYL-(ACYL-CARRIER-PROTEIN) REDUCTASE"/>
    <property type="match status" value="1"/>
</dbReference>
<dbReference type="Gene3D" id="3.40.50.720">
    <property type="entry name" value="NAD(P)-binding Rossmann-like Domain"/>
    <property type="match status" value="1"/>
</dbReference>
<dbReference type="InterPro" id="IPR057326">
    <property type="entry name" value="KR_dom"/>
</dbReference>
<keyword evidence="3" id="KW-0753">Steroid metabolism</keyword>
<accession>A0A6F8ZJS2</accession>
<evidence type="ECO:0000256" key="3">
    <source>
        <dbReference type="ARBA" id="ARBA00023221"/>
    </source>
</evidence>
<dbReference type="KEGG" id="hfv:R50_2750"/>
<comment type="similarity">
    <text evidence="1">Belongs to the short-chain dehydrogenases/reductases (SDR) family.</text>
</comment>
<evidence type="ECO:0000259" key="4">
    <source>
        <dbReference type="SMART" id="SM00822"/>
    </source>
</evidence>
<organism evidence="5 6">
    <name type="scientific">Candidatus Hydrogenisulfobacillus filiaventi</name>
    <dbReference type="NCBI Taxonomy" id="2707344"/>
    <lineage>
        <taxon>Bacteria</taxon>
        <taxon>Bacillati</taxon>
        <taxon>Bacillota</taxon>
        <taxon>Clostridia</taxon>
        <taxon>Eubacteriales</taxon>
        <taxon>Clostridiales Family XVII. Incertae Sedis</taxon>
        <taxon>Candidatus Hydrogenisulfobacillus</taxon>
    </lineage>
</organism>